<dbReference type="InterPro" id="IPR042099">
    <property type="entry name" value="ANL_N_sf"/>
</dbReference>
<dbReference type="InterPro" id="IPR000873">
    <property type="entry name" value="AMP-dep_synth/lig_dom"/>
</dbReference>
<sequence>MLHLLRTCPQKHILAEAGFVKQAKEIQQYAAQHNQEVTVIPIQSQTPAPLSLSALNLQIHELSTVPASQPGIIFFSSGSTGIPKGVVHARRFLYDLPRADPDECALLHRPLYWAGGSMVFIKAILRDQAVQVIDTAASMAAYWEVLRQGRVTAILSTVLLWDGLAAYYRDHISHLSDEKRDEYRRGVRRLRNPEIGGYTPLPELLRFWRDEIGKELVVIYASSETGGIVLSSRDGYDVNMERYIGMSVPGREVILSRGDHGEILVRGKMTFIGYLNDEISREDLFTHDGYYKTGDIAHRKGDHFFFDGRASMDFIKTIASPVPIVYLENQISKLPHIQEAYVVPVYDARIGNRVGVLARVSAPNYDLQTLRDALAEAQVASHMLPTVLRLLSDEEKVPMTDSAKIAKMKLLELYFPKSGGMPGKTKL</sequence>
<gene>
    <name evidence="3" type="ORF">ASPWEDRAFT_70879</name>
</gene>
<dbReference type="Gene3D" id="3.30.300.30">
    <property type="match status" value="1"/>
</dbReference>
<dbReference type="STRING" id="1073089.A0A1L9REH4"/>
<feature type="domain" description="AMP-dependent synthetase/ligase" evidence="2">
    <location>
        <begin position="3"/>
        <end position="275"/>
    </location>
</feature>
<dbReference type="InterPro" id="IPR045851">
    <property type="entry name" value="AMP-bd_C_sf"/>
</dbReference>
<dbReference type="PROSITE" id="PS00455">
    <property type="entry name" value="AMP_BINDING"/>
    <property type="match status" value="1"/>
</dbReference>
<evidence type="ECO:0000259" key="2">
    <source>
        <dbReference type="Pfam" id="PF00501"/>
    </source>
</evidence>
<dbReference type="InterPro" id="IPR020845">
    <property type="entry name" value="AMP-binding_CS"/>
</dbReference>
<evidence type="ECO:0000313" key="3">
    <source>
        <dbReference type="EMBL" id="OJJ33321.1"/>
    </source>
</evidence>
<dbReference type="Proteomes" id="UP000184383">
    <property type="component" value="Unassembled WGS sequence"/>
</dbReference>
<dbReference type="PANTHER" id="PTHR43201:SF8">
    <property type="entry name" value="ACYL-COA SYNTHETASE FAMILY MEMBER 3"/>
    <property type="match status" value="1"/>
</dbReference>
<comment type="similarity">
    <text evidence="1">Belongs to the ATP-dependent AMP-binding enzyme family.</text>
</comment>
<dbReference type="GO" id="GO:0006631">
    <property type="term" value="P:fatty acid metabolic process"/>
    <property type="evidence" value="ECO:0007669"/>
    <property type="project" value="TreeGrafter"/>
</dbReference>
<dbReference type="VEuPathDB" id="FungiDB:ASPWEDRAFT_70879"/>
<dbReference type="PANTHER" id="PTHR43201">
    <property type="entry name" value="ACYL-COA SYNTHETASE"/>
    <property type="match status" value="1"/>
</dbReference>
<dbReference type="EMBL" id="KV878214">
    <property type="protein sequence ID" value="OJJ33321.1"/>
    <property type="molecule type" value="Genomic_DNA"/>
</dbReference>
<dbReference type="GeneID" id="63754997"/>
<accession>A0A1L9REH4</accession>
<dbReference type="Pfam" id="PF00501">
    <property type="entry name" value="AMP-binding"/>
    <property type="match status" value="1"/>
</dbReference>
<dbReference type="SUPFAM" id="SSF56801">
    <property type="entry name" value="Acetyl-CoA synthetase-like"/>
    <property type="match status" value="1"/>
</dbReference>
<protein>
    <recommendedName>
        <fullName evidence="2">AMP-dependent synthetase/ligase domain-containing protein</fullName>
    </recommendedName>
</protein>
<name>A0A1L9REH4_ASPWE</name>
<evidence type="ECO:0000313" key="4">
    <source>
        <dbReference type="Proteomes" id="UP000184383"/>
    </source>
</evidence>
<reference evidence="4" key="1">
    <citation type="journal article" date="2017" name="Genome Biol.">
        <title>Comparative genomics reveals high biological diversity and specific adaptations in the industrially and medically important fungal genus Aspergillus.</title>
        <authorList>
            <person name="de Vries R.P."/>
            <person name="Riley R."/>
            <person name="Wiebenga A."/>
            <person name="Aguilar-Osorio G."/>
            <person name="Amillis S."/>
            <person name="Uchima C.A."/>
            <person name="Anderluh G."/>
            <person name="Asadollahi M."/>
            <person name="Askin M."/>
            <person name="Barry K."/>
            <person name="Battaglia E."/>
            <person name="Bayram O."/>
            <person name="Benocci T."/>
            <person name="Braus-Stromeyer S.A."/>
            <person name="Caldana C."/>
            <person name="Canovas D."/>
            <person name="Cerqueira G.C."/>
            <person name="Chen F."/>
            <person name="Chen W."/>
            <person name="Choi C."/>
            <person name="Clum A."/>
            <person name="Dos Santos R.A."/>
            <person name="Damasio A.R."/>
            <person name="Diallinas G."/>
            <person name="Emri T."/>
            <person name="Fekete E."/>
            <person name="Flipphi M."/>
            <person name="Freyberg S."/>
            <person name="Gallo A."/>
            <person name="Gournas C."/>
            <person name="Habgood R."/>
            <person name="Hainaut M."/>
            <person name="Harispe M.L."/>
            <person name="Henrissat B."/>
            <person name="Hilden K.S."/>
            <person name="Hope R."/>
            <person name="Hossain A."/>
            <person name="Karabika E."/>
            <person name="Karaffa L."/>
            <person name="Karanyi Z."/>
            <person name="Krasevec N."/>
            <person name="Kuo A."/>
            <person name="Kusch H."/>
            <person name="LaButti K."/>
            <person name="Lagendijk E.L."/>
            <person name="Lapidus A."/>
            <person name="Levasseur A."/>
            <person name="Lindquist E."/>
            <person name="Lipzen A."/>
            <person name="Logrieco A.F."/>
            <person name="MacCabe A."/>
            <person name="Maekelae M.R."/>
            <person name="Malavazi I."/>
            <person name="Melin P."/>
            <person name="Meyer V."/>
            <person name="Mielnichuk N."/>
            <person name="Miskei M."/>
            <person name="Molnar A.P."/>
            <person name="Mule G."/>
            <person name="Ngan C.Y."/>
            <person name="Orejas M."/>
            <person name="Orosz E."/>
            <person name="Ouedraogo J.P."/>
            <person name="Overkamp K.M."/>
            <person name="Park H.-S."/>
            <person name="Perrone G."/>
            <person name="Piumi F."/>
            <person name="Punt P.J."/>
            <person name="Ram A.F."/>
            <person name="Ramon A."/>
            <person name="Rauscher S."/>
            <person name="Record E."/>
            <person name="Riano-Pachon D.M."/>
            <person name="Robert V."/>
            <person name="Roehrig J."/>
            <person name="Ruller R."/>
            <person name="Salamov A."/>
            <person name="Salih N.S."/>
            <person name="Samson R.A."/>
            <person name="Sandor E."/>
            <person name="Sanguinetti M."/>
            <person name="Schuetze T."/>
            <person name="Sepcic K."/>
            <person name="Shelest E."/>
            <person name="Sherlock G."/>
            <person name="Sophianopoulou V."/>
            <person name="Squina F.M."/>
            <person name="Sun H."/>
            <person name="Susca A."/>
            <person name="Todd R.B."/>
            <person name="Tsang A."/>
            <person name="Unkles S.E."/>
            <person name="van de Wiele N."/>
            <person name="van Rossen-Uffink D."/>
            <person name="Oliveira J.V."/>
            <person name="Vesth T.C."/>
            <person name="Visser J."/>
            <person name="Yu J.-H."/>
            <person name="Zhou M."/>
            <person name="Andersen M.R."/>
            <person name="Archer D.B."/>
            <person name="Baker S.E."/>
            <person name="Benoit I."/>
            <person name="Brakhage A.A."/>
            <person name="Braus G.H."/>
            <person name="Fischer R."/>
            <person name="Frisvad J.C."/>
            <person name="Goldman G.H."/>
            <person name="Houbraken J."/>
            <person name="Oakley B."/>
            <person name="Pocsi I."/>
            <person name="Scazzocchio C."/>
            <person name="Seiboth B."/>
            <person name="vanKuyk P.A."/>
            <person name="Wortman J."/>
            <person name="Dyer P.S."/>
            <person name="Grigoriev I.V."/>
        </authorList>
    </citation>
    <scope>NUCLEOTIDE SEQUENCE [LARGE SCALE GENOMIC DNA]</scope>
    <source>
        <strain evidence="4">DTO 134E9</strain>
    </source>
</reference>
<dbReference type="AlphaFoldDB" id="A0A1L9REH4"/>
<dbReference type="GO" id="GO:0031956">
    <property type="term" value="F:medium-chain fatty acid-CoA ligase activity"/>
    <property type="evidence" value="ECO:0007669"/>
    <property type="project" value="TreeGrafter"/>
</dbReference>
<dbReference type="OrthoDB" id="6614653at2759"/>
<dbReference type="CDD" id="cd04433">
    <property type="entry name" value="AFD_class_I"/>
    <property type="match status" value="1"/>
</dbReference>
<dbReference type="RefSeq" id="XP_040686998.1">
    <property type="nucleotide sequence ID" value="XM_040839149.1"/>
</dbReference>
<dbReference type="Gene3D" id="3.40.50.12780">
    <property type="entry name" value="N-terminal domain of ligase-like"/>
    <property type="match status" value="1"/>
</dbReference>
<organism evidence="3 4">
    <name type="scientific">Aspergillus wentii DTO 134E9</name>
    <dbReference type="NCBI Taxonomy" id="1073089"/>
    <lineage>
        <taxon>Eukaryota</taxon>
        <taxon>Fungi</taxon>
        <taxon>Dikarya</taxon>
        <taxon>Ascomycota</taxon>
        <taxon>Pezizomycotina</taxon>
        <taxon>Eurotiomycetes</taxon>
        <taxon>Eurotiomycetidae</taxon>
        <taxon>Eurotiales</taxon>
        <taxon>Aspergillaceae</taxon>
        <taxon>Aspergillus</taxon>
        <taxon>Aspergillus subgen. Cremei</taxon>
    </lineage>
</organism>
<keyword evidence="4" id="KW-1185">Reference proteome</keyword>
<evidence type="ECO:0000256" key="1">
    <source>
        <dbReference type="ARBA" id="ARBA00006432"/>
    </source>
</evidence>
<proteinExistence type="inferred from homology"/>